<keyword evidence="3" id="KW-1185">Reference proteome</keyword>
<reference evidence="2 3" key="1">
    <citation type="journal article" date="2018" name="Front. Plant Sci.">
        <title>Red Clover (Trifolium pratense) and Zigzag Clover (T. medium) - A Picture of Genomic Similarities and Differences.</title>
        <authorList>
            <person name="Dluhosova J."/>
            <person name="Istvanek J."/>
            <person name="Nedelnik J."/>
            <person name="Repkova J."/>
        </authorList>
    </citation>
    <scope>NUCLEOTIDE SEQUENCE [LARGE SCALE GENOMIC DNA]</scope>
    <source>
        <strain evidence="3">cv. 10/8</strain>
        <tissue evidence="2">Leaf</tissue>
    </source>
</reference>
<accession>A0A392RNS8</accession>
<evidence type="ECO:0000313" key="3">
    <source>
        <dbReference type="Proteomes" id="UP000265520"/>
    </source>
</evidence>
<organism evidence="2 3">
    <name type="scientific">Trifolium medium</name>
    <dbReference type="NCBI Taxonomy" id="97028"/>
    <lineage>
        <taxon>Eukaryota</taxon>
        <taxon>Viridiplantae</taxon>
        <taxon>Streptophyta</taxon>
        <taxon>Embryophyta</taxon>
        <taxon>Tracheophyta</taxon>
        <taxon>Spermatophyta</taxon>
        <taxon>Magnoliopsida</taxon>
        <taxon>eudicotyledons</taxon>
        <taxon>Gunneridae</taxon>
        <taxon>Pentapetalae</taxon>
        <taxon>rosids</taxon>
        <taxon>fabids</taxon>
        <taxon>Fabales</taxon>
        <taxon>Fabaceae</taxon>
        <taxon>Papilionoideae</taxon>
        <taxon>50 kb inversion clade</taxon>
        <taxon>NPAAA clade</taxon>
        <taxon>Hologalegina</taxon>
        <taxon>IRL clade</taxon>
        <taxon>Trifolieae</taxon>
        <taxon>Trifolium</taxon>
    </lineage>
</organism>
<feature type="compositionally biased region" description="Basic and acidic residues" evidence="1">
    <location>
        <begin position="38"/>
        <end position="52"/>
    </location>
</feature>
<evidence type="ECO:0000256" key="1">
    <source>
        <dbReference type="SAM" id="MobiDB-lite"/>
    </source>
</evidence>
<name>A0A392RNS8_9FABA</name>
<feature type="non-terminal residue" evidence="2">
    <location>
        <position position="1"/>
    </location>
</feature>
<comment type="caution">
    <text evidence="2">The sequence shown here is derived from an EMBL/GenBank/DDBJ whole genome shotgun (WGS) entry which is preliminary data.</text>
</comment>
<feature type="region of interest" description="Disordered" evidence="1">
    <location>
        <begin position="23"/>
        <end position="52"/>
    </location>
</feature>
<dbReference type="Proteomes" id="UP000265520">
    <property type="component" value="Unassembled WGS sequence"/>
</dbReference>
<evidence type="ECO:0000313" key="2">
    <source>
        <dbReference type="EMBL" id="MCI37744.1"/>
    </source>
</evidence>
<dbReference type="EMBL" id="LXQA010247928">
    <property type="protein sequence ID" value="MCI37744.1"/>
    <property type="molecule type" value="Genomic_DNA"/>
</dbReference>
<proteinExistence type="predicted"/>
<dbReference type="AlphaFoldDB" id="A0A392RNS8"/>
<sequence>KPAEDDRSCAFELLASLAGELLKESESSASSNATEVKPLTEERFRNGSCEEKSSEKHLEIAEADCILERISANNNVKSEIFKLENKFGNHSDTNRFIEVPNDPEAGHSGFERLSVDDKFSLKDPLKLG</sequence>
<protein>
    <submittedName>
        <fullName evidence="2">Telomeric DNA binding protein</fullName>
    </submittedName>
</protein>
<feature type="non-terminal residue" evidence="2">
    <location>
        <position position="128"/>
    </location>
</feature>